<feature type="binding site" evidence="17">
    <location>
        <position position="762"/>
    </location>
    <ligand>
        <name>ATP</name>
        <dbReference type="ChEBI" id="CHEBI:30616"/>
        <label>2</label>
    </ligand>
</feature>
<dbReference type="SUPFAM" id="SSF52440">
    <property type="entry name" value="PreATP-grasp domain"/>
    <property type="match status" value="2"/>
</dbReference>
<dbReference type="Pfam" id="PF02787">
    <property type="entry name" value="CPSase_L_D3"/>
    <property type="match status" value="1"/>
</dbReference>
<protein>
    <recommendedName>
        <fullName evidence="17">Carbamoyl phosphate synthase large chain</fullName>
        <ecNumber evidence="17">6.3.4.16</ecNumber>
        <ecNumber evidence="17">6.3.5.5</ecNumber>
    </recommendedName>
    <alternativeName>
        <fullName evidence="17">Carbamoyl phosphate synthetase ammonia chain</fullName>
    </alternativeName>
</protein>
<accession>I4B2D6</accession>
<comment type="cofactor">
    <cofactor evidence="17">
        <name>Mg(2+)</name>
        <dbReference type="ChEBI" id="CHEBI:18420"/>
    </cofactor>
    <cofactor evidence="17">
        <name>Mn(2+)</name>
        <dbReference type="ChEBI" id="CHEBI:29035"/>
    </cofactor>
    <text evidence="17">Binds 4 Mg(2+) or Mn(2+) ions per subunit.</text>
</comment>
<keyword evidence="21" id="KW-1185">Reference proteome</keyword>
<dbReference type="CDD" id="cd01424">
    <property type="entry name" value="MGS_CPS_II"/>
    <property type="match status" value="1"/>
</dbReference>
<dbReference type="HOGENOM" id="CLU_000513_1_0_12"/>
<keyword evidence="14" id="KW-0464">Manganese</keyword>
<evidence type="ECO:0000256" key="13">
    <source>
        <dbReference type="ARBA" id="ARBA00022975"/>
    </source>
</evidence>
<evidence type="ECO:0000256" key="2">
    <source>
        <dbReference type="ARBA" id="ARBA00004812"/>
    </source>
</evidence>
<dbReference type="SUPFAM" id="SSF48108">
    <property type="entry name" value="Carbamoyl phosphate synthetase, large subunit connection domain"/>
    <property type="match status" value="1"/>
</dbReference>
<feature type="binding site" evidence="17">
    <location>
        <position position="888"/>
    </location>
    <ligand>
        <name>Mg(2+)</name>
        <dbReference type="ChEBI" id="CHEBI:18420"/>
        <label>4</label>
    </ligand>
</feature>
<feature type="region of interest" description="Carboxyphosphate synthetic domain" evidence="17">
    <location>
        <begin position="1"/>
        <end position="402"/>
    </location>
</feature>
<dbReference type="KEGG" id="tpx:Turpa_0792"/>
<evidence type="ECO:0000259" key="18">
    <source>
        <dbReference type="PROSITE" id="PS50975"/>
    </source>
</evidence>
<feature type="binding site" evidence="17">
    <location>
        <position position="175"/>
    </location>
    <ligand>
        <name>ATP</name>
        <dbReference type="ChEBI" id="CHEBI:30616"/>
        <label>1</label>
    </ligand>
</feature>
<dbReference type="UniPathway" id="UPA00068">
    <property type="reaction ID" value="UER00171"/>
</dbReference>
<dbReference type="SUPFAM" id="SSF56059">
    <property type="entry name" value="Glutathione synthetase ATP-binding domain-like"/>
    <property type="match status" value="2"/>
</dbReference>
<evidence type="ECO:0000256" key="9">
    <source>
        <dbReference type="ARBA" id="ARBA00022737"/>
    </source>
</evidence>
<dbReference type="PANTHER" id="PTHR11405">
    <property type="entry name" value="CARBAMOYLTRANSFERASE FAMILY MEMBER"/>
    <property type="match status" value="1"/>
</dbReference>
<feature type="binding site" evidence="17">
    <location>
        <position position="808"/>
    </location>
    <ligand>
        <name>ATP</name>
        <dbReference type="ChEBI" id="CHEBI:30616"/>
        <label>2</label>
    </ligand>
</feature>
<dbReference type="InterPro" id="IPR033937">
    <property type="entry name" value="MGS_CPS_CarB"/>
</dbReference>
<feature type="binding site" evidence="17">
    <location>
        <position position="215"/>
    </location>
    <ligand>
        <name>ATP</name>
        <dbReference type="ChEBI" id="CHEBI:30616"/>
        <label>1</label>
    </ligand>
</feature>
<dbReference type="Gene3D" id="3.40.50.20">
    <property type="match status" value="2"/>
</dbReference>
<feature type="binding site" evidence="17">
    <location>
        <position position="888"/>
    </location>
    <ligand>
        <name>Mn(2+)</name>
        <dbReference type="ChEBI" id="CHEBI:29035"/>
        <label>4</label>
    </ligand>
</feature>
<dbReference type="Proteomes" id="UP000006048">
    <property type="component" value="Chromosome"/>
</dbReference>
<feature type="binding site" evidence="17">
    <location>
        <position position="299"/>
    </location>
    <ligand>
        <name>Mn(2+)</name>
        <dbReference type="ChEBI" id="CHEBI:29035"/>
        <label>1</label>
    </ligand>
</feature>
<comment type="subunit">
    <text evidence="17">Composed of two chains; the small (or glutamine) chain promotes the hydrolysis of glutamine to ammonia, which is used by the large (or ammonia) chain to synthesize carbamoyl phosphate. Tetramer of heterodimers (alpha,beta)4.</text>
</comment>
<dbReference type="InterPro" id="IPR005483">
    <property type="entry name" value="CPSase_dom"/>
</dbReference>
<feature type="binding site" evidence="17">
    <location>
        <position position="210"/>
    </location>
    <ligand>
        <name>ATP</name>
        <dbReference type="ChEBI" id="CHEBI:30616"/>
        <label>1</label>
    </ligand>
</feature>
<feature type="binding site" evidence="17">
    <location>
        <position position="890"/>
    </location>
    <ligand>
        <name>Mn(2+)</name>
        <dbReference type="ChEBI" id="CHEBI:29035"/>
        <label>4</label>
    </ligand>
</feature>
<dbReference type="GO" id="GO:0004087">
    <property type="term" value="F:carbamoyl-phosphate synthase (ammonia) activity"/>
    <property type="evidence" value="ECO:0007669"/>
    <property type="project" value="UniProtKB-EC"/>
</dbReference>
<dbReference type="SMART" id="SM01096">
    <property type="entry name" value="CPSase_L_D3"/>
    <property type="match status" value="1"/>
</dbReference>
<feature type="domain" description="MGS-like" evidence="19">
    <location>
        <begin position="984"/>
        <end position="1121"/>
    </location>
</feature>
<dbReference type="PANTHER" id="PTHR11405:SF53">
    <property type="entry name" value="CARBAMOYL-PHOSPHATE SYNTHASE [AMMONIA], MITOCHONDRIAL"/>
    <property type="match status" value="1"/>
</dbReference>
<dbReference type="PRINTS" id="PR00098">
    <property type="entry name" value="CPSASE"/>
</dbReference>
<comment type="similarity">
    <text evidence="4 17">Belongs to the CarB family.</text>
</comment>
<dbReference type="PROSITE" id="PS50975">
    <property type="entry name" value="ATP_GRASP"/>
    <property type="match status" value="2"/>
</dbReference>
<dbReference type="GO" id="GO:0005524">
    <property type="term" value="F:ATP binding"/>
    <property type="evidence" value="ECO:0007669"/>
    <property type="project" value="UniProtKB-UniRule"/>
</dbReference>
<keyword evidence="11 17" id="KW-0067">ATP-binding</keyword>
<keyword evidence="10 17" id="KW-0547">Nucleotide-binding</keyword>
<feature type="binding site" evidence="17">
    <location>
        <position position="876"/>
    </location>
    <ligand>
        <name>Mg(2+)</name>
        <dbReference type="ChEBI" id="CHEBI:18420"/>
        <label>3</label>
    </ligand>
</feature>
<keyword evidence="7 17" id="KW-0028">Amino-acid biosynthesis</keyword>
<dbReference type="NCBIfam" id="NF003671">
    <property type="entry name" value="PRK05294.1"/>
    <property type="match status" value="1"/>
</dbReference>
<feature type="domain" description="ATP-grasp" evidence="18">
    <location>
        <begin position="133"/>
        <end position="328"/>
    </location>
</feature>
<comment type="catalytic activity">
    <reaction evidence="16 17">
        <text>hydrogencarbonate + L-glutamine + 2 ATP + H2O = carbamoyl phosphate + L-glutamate + 2 ADP + phosphate + 2 H(+)</text>
        <dbReference type="Rhea" id="RHEA:18633"/>
        <dbReference type="ChEBI" id="CHEBI:15377"/>
        <dbReference type="ChEBI" id="CHEBI:15378"/>
        <dbReference type="ChEBI" id="CHEBI:17544"/>
        <dbReference type="ChEBI" id="CHEBI:29985"/>
        <dbReference type="ChEBI" id="CHEBI:30616"/>
        <dbReference type="ChEBI" id="CHEBI:43474"/>
        <dbReference type="ChEBI" id="CHEBI:58228"/>
        <dbReference type="ChEBI" id="CHEBI:58359"/>
        <dbReference type="ChEBI" id="CHEBI:456216"/>
        <dbReference type="EC" id="6.3.5.5"/>
    </reaction>
</comment>
<evidence type="ECO:0000256" key="14">
    <source>
        <dbReference type="ARBA" id="ARBA00023211"/>
    </source>
</evidence>
<keyword evidence="13 17" id="KW-0665">Pyrimidine biosynthesis</keyword>
<evidence type="ECO:0000256" key="6">
    <source>
        <dbReference type="ARBA" id="ARBA00022598"/>
    </source>
</evidence>
<evidence type="ECO:0000259" key="19">
    <source>
        <dbReference type="PROSITE" id="PS51855"/>
    </source>
</evidence>
<dbReference type="SUPFAM" id="SSF52335">
    <property type="entry name" value="Methylglyoxal synthase-like"/>
    <property type="match status" value="1"/>
</dbReference>
<feature type="binding site" evidence="17">
    <location>
        <position position="176"/>
    </location>
    <ligand>
        <name>ATP</name>
        <dbReference type="ChEBI" id="CHEBI:30616"/>
        <label>1</label>
    </ligand>
</feature>
<feature type="binding site" evidence="17">
    <location>
        <position position="299"/>
    </location>
    <ligand>
        <name>Mn(2+)</name>
        <dbReference type="ChEBI" id="CHEBI:29035"/>
        <label>2</label>
    </ligand>
</feature>
<dbReference type="GO" id="GO:0006541">
    <property type="term" value="P:glutamine metabolic process"/>
    <property type="evidence" value="ECO:0007669"/>
    <property type="project" value="TreeGrafter"/>
</dbReference>
<dbReference type="Pfam" id="PF02142">
    <property type="entry name" value="MGS"/>
    <property type="match status" value="1"/>
</dbReference>
<evidence type="ECO:0000313" key="20">
    <source>
        <dbReference type="EMBL" id="AFM11443.1"/>
    </source>
</evidence>
<comment type="function">
    <text evidence="17">Large subunit of the glutamine-dependent carbamoyl phosphate synthetase (CPSase). CPSase catalyzes the formation of carbamoyl phosphate from the ammonia moiety of glutamine, carbonate, and phosphate donated by ATP, constituting the first step of 2 biosynthetic pathways, one leading to arginine and/or urea and the other to pyrimidine nucleotides. The large subunit (synthetase) binds the substrates ammonia (free or transferred from glutamine from the small subunit), hydrogencarbonate and ATP and carries out an ATP-coupled ligase reaction, activating hydrogencarbonate by forming carboxy phosphate which reacts with ammonia to form carbamoyl phosphate.</text>
</comment>
<dbReference type="InterPro" id="IPR036897">
    <property type="entry name" value="CarbamoylP_synth_lsu_oligo_sf"/>
</dbReference>
<dbReference type="FunFam" id="3.30.470.20:FF:000007">
    <property type="entry name" value="Carbamoyl-phosphate synthase large chain"/>
    <property type="match status" value="1"/>
</dbReference>
<feature type="binding site" evidence="17">
    <location>
        <position position="285"/>
    </location>
    <ligand>
        <name>Mn(2+)</name>
        <dbReference type="ChEBI" id="CHEBI:29035"/>
        <label>1</label>
    </ligand>
</feature>
<dbReference type="PATRIC" id="fig|869212.3.peg.767"/>
<feature type="binding site" evidence="17">
    <location>
        <position position="285"/>
    </location>
    <ligand>
        <name>Mg(2+)</name>
        <dbReference type="ChEBI" id="CHEBI:18420"/>
        <label>1</label>
    </ligand>
</feature>
<evidence type="ECO:0000256" key="8">
    <source>
        <dbReference type="ARBA" id="ARBA00022723"/>
    </source>
</evidence>
<dbReference type="InterPro" id="IPR005479">
    <property type="entry name" value="CPAse_ATP-bd"/>
</dbReference>
<dbReference type="InterPro" id="IPR006275">
    <property type="entry name" value="CPSase_lsu"/>
</dbReference>
<dbReference type="EMBL" id="CP002959">
    <property type="protein sequence ID" value="AFM11443.1"/>
    <property type="molecule type" value="Genomic_DNA"/>
</dbReference>
<dbReference type="Gene3D" id="1.10.1030.10">
    <property type="entry name" value="Carbamoyl-phosphate synthetase, large subunit oligomerisation domain"/>
    <property type="match status" value="1"/>
</dbReference>
<dbReference type="EC" id="6.3.5.5" evidence="17"/>
<dbReference type="FunFam" id="3.40.50.20:FF:000001">
    <property type="entry name" value="Carbamoyl-phosphate synthase large chain"/>
    <property type="match status" value="1"/>
</dbReference>
<dbReference type="PROSITE" id="PS51257">
    <property type="entry name" value="PROKAR_LIPOPROTEIN"/>
    <property type="match status" value="1"/>
</dbReference>
<feature type="binding site" evidence="17">
    <location>
        <position position="129"/>
    </location>
    <ligand>
        <name>ATP</name>
        <dbReference type="ChEBI" id="CHEBI:30616"/>
        <label>1</label>
    </ligand>
</feature>
<dbReference type="GO" id="GO:0044205">
    <property type="term" value="P:'de novo' UMP biosynthetic process"/>
    <property type="evidence" value="ECO:0007669"/>
    <property type="project" value="UniProtKB-UniRule"/>
</dbReference>
<dbReference type="SMART" id="SM00851">
    <property type="entry name" value="MGS"/>
    <property type="match status" value="1"/>
</dbReference>
<feature type="binding site" evidence="17">
    <location>
        <position position="242"/>
    </location>
    <ligand>
        <name>ATP</name>
        <dbReference type="ChEBI" id="CHEBI:30616"/>
        <label>1</label>
    </ligand>
</feature>
<keyword evidence="12" id="KW-0460">Magnesium</keyword>
<evidence type="ECO:0000256" key="16">
    <source>
        <dbReference type="ARBA" id="ARBA00048816"/>
    </source>
</evidence>
<feature type="binding site" evidence="17">
    <location>
        <position position="299"/>
    </location>
    <ligand>
        <name>Mg(2+)</name>
        <dbReference type="ChEBI" id="CHEBI:18420"/>
        <label>2</label>
    </ligand>
</feature>
<feature type="binding site" evidence="17">
    <location>
        <position position="888"/>
    </location>
    <ligand>
        <name>Mg(2+)</name>
        <dbReference type="ChEBI" id="CHEBI:18420"/>
        <label>3</label>
    </ligand>
</feature>
<dbReference type="PROSITE" id="PS51855">
    <property type="entry name" value="MGS"/>
    <property type="match status" value="1"/>
</dbReference>
<dbReference type="RefSeq" id="WP_014801961.1">
    <property type="nucleotide sequence ID" value="NC_018020.1"/>
</dbReference>
<dbReference type="PROSITE" id="PS00867">
    <property type="entry name" value="CPSASE_2"/>
    <property type="match status" value="1"/>
</dbReference>
<keyword evidence="9 17" id="KW-0677">Repeat</keyword>
<feature type="binding site" evidence="17">
    <location>
        <position position="301"/>
    </location>
    <ligand>
        <name>Mg(2+)</name>
        <dbReference type="ChEBI" id="CHEBI:18420"/>
        <label>2</label>
    </ligand>
</feature>
<dbReference type="UniPathway" id="UPA00070">
    <property type="reaction ID" value="UER00115"/>
</dbReference>
<feature type="binding site" evidence="17">
    <location>
        <position position="876"/>
    </location>
    <ligand>
        <name>Mn(2+)</name>
        <dbReference type="ChEBI" id="CHEBI:29035"/>
        <label>3</label>
    </ligand>
</feature>
<dbReference type="FunFam" id="3.30.1490.20:FF:000001">
    <property type="entry name" value="Carbamoyl-phosphate synthase large chain"/>
    <property type="match status" value="1"/>
</dbReference>
<evidence type="ECO:0000256" key="15">
    <source>
        <dbReference type="ARBA" id="ARBA00047359"/>
    </source>
</evidence>
<feature type="binding site" evidence="17">
    <location>
        <position position="169"/>
    </location>
    <ligand>
        <name>ATP</name>
        <dbReference type="ChEBI" id="CHEBI:30616"/>
        <label>1</label>
    </ligand>
</feature>
<dbReference type="FunFam" id="3.40.50.20:FF:000003">
    <property type="entry name" value="Carbamoyl-phosphate synthase large chain"/>
    <property type="match status" value="1"/>
</dbReference>
<proteinExistence type="inferred from homology"/>
<dbReference type="Gene3D" id="3.30.470.20">
    <property type="entry name" value="ATP-grasp fold, B domain"/>
    <property type="match status" value="2"/>
</dbReference>
<dbReference type="Pfam" id="PF25596">
    <property type="entry name" value="CPSase_L_D1"/>
    <property type="match status" value="2"/>
</dbReference>
<keyword evidence="6 17" id="KW-0436">Ligase</keyword>
<evidence type="ECO:0000256" key="5">
    <source>
        <dbReference type="ARBA" id="ARBA00022571"/>
    </source>
</evidence>
<feature type="binding site" evidence="17">
    <location>
        <position position="241"/>
    </location>
    <ligand>
        <name>ATP</name>
        <dbReference type="ChEBI" id="CHEBI:30616"/>
        <label>1</label>
    </ligand>
</feature>
<comment type="pathway">
    <text evidence="3 17">Amino-acid biosynthesis; L-arginine biosynthesis; carbamoyl phosphate from bicarbonate: step 1/1.</text>
</comment>
<feature type="binding site" evidence="17">
    <location>
        <position position="888"/>
    </location>
    <ligand>
        <name>Mn(2+)</name>
        <dbReference type="ChEBI" id="CHEBI:29035"/>
        <label>3</label>
    </ligand>
</feature>
<evidence type="ECO:0000256" key="17">
    <source>
        <dbReference type="HAMAP-Rule" id="MF_01210"/>
    </source>
</evidence>
<dbReference type="InterPro" id="IPR011761">
    <property type="entry name" value="ATP-grasp"/>
</dbReference>
<dbReference type="AlphaFoldDB" id="I4B2D6"/>
<feature type="binding site" evidence="17">
    <location>
        <position position="243"/>
    </location>
    <ligand>
        <name>ATP</name>
        <dbReference type="ChEBI" id="CHEBI:30616"/>
        <label>1</label>
    </ligand>
</feature>
<feature type="binding site" evidence="17">
    <location>
        <position position="285"/>
    </location>
    <ligand>
        <name>ATP</name>
        <dbReference type="ChEBI" id="CHEBI:30616"/>
        <label>1</label>
    </ligand>
</feature>
<feature type="domain" description="ATP-grasp" evidence="18">
    <location>
        <begin position="726"/>
        <end position="917"/>
    </location>
</feature>
<feature type="binding site" evidence="17">
    <location>
        <position position="836"/>
    </location>
    <ligand>
        <name>ATP</name>
        <dbReference type="ChEBI" id="CHEBI:30616"/>
        <label>2</label>
    </ligand>
</feature>
<dbReference type="GO" id="GO:0006526">
    <property type="term" value="P:L-arginine biosynthetic process"/>
    <property type="evidence" value="ECO:0007669"/>
    <property type="project" value="UniProtKB-UniRule"/>
</dbReference>
<feature type="binding site" evidence="17">
    <location>
        <position position="833"/>
    </location>
    <ligand>
        <name>ATP</name>
        <dbReference type="ChEBI" id="CHEBI:30616"/>
        <label>2</label>
    </ligand>
</feature>
<dbReference type="GO" id="GO:0005737">
    <property type="term" value="C:cytoplasm"/>
    <property type="evidence" value="ECO:0007669"/>
    <property type="project" value="TreeGrafter"/>
</dbReference>
<comment type="domain">
    <text evidence="17">The large subunit is composed of 2 ATP-grasp domains that are involved in binding the 2 ATP molecules needed for carbamoyl phosphate synthesis. The N-terminal ATP-grasp domain (referred to as the carboxyphosphate synthetic component) catalyzes the ATP-dependent phosphorylation of hydrogencarbonate to carboxyphosphate and the subsequent nucleophilic attack by ammonia to form a carbamate intermediate. The C-terminal ATP-grasp domain (referred to as the carbamoyl phosphate synthetic component) then catalyzes the phosphorylation of carbamate with the second ATP to form the end product carbamoyl phosphate. The reactive and unstable enzyme intermediates are sequentially channeled from one active site to the next through the interior of the protein over a distance of at least 96 A.</text>
</comment>
<dbReference type="OrthoDB" id="9804197at2"/>
<keyword evidence="8" id="KW-0479">Metal-binding</keyword>
<evidence type="ECO:0000313" key="21">
    <source>
        <dbReference type="Proteomes" id="UP000006048"/>
    </source>
</evidence>
<gene>
    <name evidence="17" type="primary">carB</name>
    <name evidence="20" type="ordered locus">Turpa_0792</name>
</gene>
<comment type="pathway">
    <text evidence="2 17">Pyrimidine metabolism; UMP biosynthesis via de novo pathway; (S)-dihydroorotate from bicarbonate: step 1/3.</text>
</comment>
<dbReference type="STRING" id="869212.Turpa_0792"/>
<dbReference type="Pfam" id="PF02786">
    <property type="entry name" value="CPSase_L_D2"/>
    <property type="match status" value="2"/>
</dbReference>
<dbReference type="InterPro" id="IPR016185">
    <property type="entry name" value="PreATP-grasp_dom_sf"/>
</dbReference>
<dbReference type="FunFam" id="3.30.470.20:FF:000013">
    <property type="entry name" value="Carbamoyl-phosphate synthase large chain"/>
    <property type="match status" value="1"/>
</dbReference>
<feature type="binding site" evidence="17">
    <location>
        <position position="299"/>
    </location>
    <ligand>
        <name>Mg(2+)</name>
        <dbReference type="ChEBI" id="CHEBI:18420"/>
        <label>1</label>
    </ligand>
</feature>
<feature type="binding site" evidence="17">
    <location>
        <position position="299"/>
    </location>
    <ligand>
        <name>ATP</name>
        <dbReference type="ChEBI" id="CHEBI:30616"/>
        <label>1</label>
    </ligand>
</feature>
<feature type="binding site" evidence="17">
    <location>
        <position position="208"/>
    </location>
    <ligand>
        <name>ATP</name>
        <dbReference type="ChEBI" id="CHEBI:30616"/>
        <label>1</label>
    </ligand>
</feature>
<dbReference type="EC" id="6.3.4.16" evidence="17"/>
<dbReference type="GO" id="GO:0004088">
    <property type="term" value="F:carbamoyl-phosphate synthase (glutamine-hydrolyzing) activity"/>
    <property type="evidence" value="ECO:0007669"/>
    <property type="project" value="UniProtKB-UniRule"/>
</dbReference>
<feature type="binding site" evidence="17">
    <location>
        <position position="835"/>
    </location>
    <ligand>
        <name>ATP</name>
        <dbReference type="ChEBI" id="CHEBI:30616"/>
        <label>2</label>
    </ligand>
</feature>
<dbReference type="GO" id="GO:0046872">
    <property type="term" value="F:metal ion binding"/>
    <property type="evidence" value="ECO:0007669"/>
    <property type="project" value="UniProtKB-KW"/>
</dbReference>
<dbReference type="InterPro" id="IPR011607">
    <property type="entry name" value="MGS-like_dom"/>
</dbReference>
<feature type="region of interest" description="Allosteric domain" evidence="17">
    <location>
        <begin position="984"/>
        <end position="1121"/>
    </location>
</feature>
<feature type="binding site" evidence="17">
    <location>
        <position position="834"/>
    </location>
    <ligand>
        <name>ATP</name>
        <dbReference type="ChEBI" id="CHEBI:30616"/>
        <label>2</label>
    </ligand>
</feature>
<evidence type="ECO:0000256" key="11">
    <source>
        <dbReference type="ARBA" id="ARBA00022840"/>
    </source>
</evidence>
<reference evidence="20 21" key="1">
    <citation type="submission" date="2012-06" db="EMBL/GenBank/DDBJ databases">
        <title>The complete chromosome of genome of Turneriella parva DSM 21527.</title>
        <authorList>
            <consortium name="US DOE Joint Genome Institute (JGI-PGF)"/>
            <person name="Lucas S."/>
            <person name="Han J."/>
            <person name="Lapidus A."/>
            <person name="Bruce D."/>
            <person name="Goodwin L."/>
            <person name="Pitluck S."/>
            <person name="Peters L."/>
            <person name="Kyrpides N."/>
            <person name="Mavromatis K."/>
            <person name="Ivanova N."/>
            <person name="Mikhailova N."/>
            <person name="Chertkov O."/>
            <person name="Detter J.C."/>
            <person name="Tapia R."/>
            <person name="Han C."/>
            <person name="Land M."/>
            <person name="Hauser L."/>
            <person name="Markowitz V."/>
            <person name="Cheng J.-F."/>
            <person name="Hugenholtz P."/>
            <person name="Woyke T."/>
            <person name="Wu D."/>
            <person name="Gronow S."/>
            <person name="Wellnitz S."/>
            <person name="Brambilla E."/>
            <person name="Klenk H.-P."/>
            <person name="Eisen J.A."/>
        </authorList>
    </citation>
    <scope>NUCLEOTIDE SEQUENCE [LARGE SCALE GENOMIC DNA]</scope>
    <source>
        <strain evidence="21">ATCC BAA-1111 / DSM 21527 / NCTC 11395 / H</strain>
    </source>
</reference>
<feature type="binding site" evidence="17">
    <location>
        <position position="890"/>
    </location>
    <ligand>
        <name>Mg(2+)</name>
        <dbReference type="ChEBI" id="CHEBI:18420"/>
        <label>4</label>
    </ligand>
</feature>
<organism evidence="20 21">
    <name type="scientific">Turneriella parva (strain ATCC BAA-1111 / DSM 21527 / NCTC 11395 / H)</name>
    <name type="common">Leptospira parva</name>
    <dbReference type="NCBI Taxonomy" id="869212"/>
    <lineage>
        <taxon>Bacteria</taxon>
        <taxon>Pseudomonadati</taxon>
        <taxon>Spirochaetota</taxon>
        <taxon>Spirochaetia</taxon>
        <taxon>Leptospirales</taxon>
        <taxon>Leptospiraceae</taxon>
        <taxon>Turneriella</taxon>
    </lineage>
</organism>
<evidence type="ECO:0000256" key="10">
    <source>
        <dbReference type="ARBA" id="ARBA00022741"/>
    </source>
</evidence>
<sequence length="1121" mass="123460">MPRRTDLKKIMIIGSGPIVIGQACEFDYSGTQAVKALKQEGYEVILINSNPATIMTDPELADRVYVEPISLPYLTRIIEQERPDALLPTVGGQTALNAALALSHAGVLKQYGVELIGANEAAIKKAEDRKLFKEAMEKIGAAMPESGIVTSLEEALALIDRIGLPAILRPSFTLGGSGGGICYNREEYIAMVTKALTESPTHQVLIDQSILGWKEYELEVMRDVADNVVIICSIENLDPMGVHTGDSITVAPQQTLSDVEYQNLRDLSIKIIREIGVETGGSNIQFAVNPRDGQIMIVEMNPRVSRSSALASKATGFPIAKIAALLSVGYTLDEISNDITKKTPASFEPTIDYVVTKIPRFTFEKFPETQRVLDTQMRSVGEAMAIGRTFAESFQKAMRSLETGRYGWGADGNLETTLEILRIGDEATQRRHILEKISVPSDTRILYLREALARNFALDEVYQRTFIDKWFLTQLKRILDVENRVREAYRSQKTISKELMREAKQAGFHDRQLAFLSAFDQIEKMTHELARMEPGSSAYMARMSDITQILQAQEAAIRGARLEAKETPVYKRVDTCAAEFESFTPYMYGTYETENEAEISDRAKVMILGGGPNRIGQGIEFDYCCCHASYALQEIGIESIMVNSNPETVSTDYDTSDRLYFEPLTVEDVMHIHDQEKQSGDLKGVILQFGGQTPLKLAKALSANGVKILGTSVENIERAEDRRLFNDLIDKLKLKQPRGRMAASLEEALAAATEVGYPVLARPSFVLGGRAMMIVHTEDQLRAYMQTSVEVSRERPVLIDQFLSGALEVDVDALSDGNDVFIAGILEHVEEAGVHSGDSACILPTKNISDAILDELRKTTRAIALELKVIGCINIQFAIVGSDVYVLEVNPRASRTVPFISKAIKVPLAKIATKIMLGHSLKSLGLTKEILPELYHVKEVVLPFKKFSGADTILGPEMKSTGEVMGIGRTVPEAFFKAQVAAGQRLPEKGTIFVSVNDASKPPLLPALKAAAAAGYTIMATDGTAQRLSEAGIATERVNKVHEGRPHVVDSVKSGSVQLIINIPTDIKTRNDALEIRLSALQYSIPYFTTVEAAREALFGMVEMNGKREEVYVLQETQMRT</sequence>
<dbReference type="NCBIfam" id="TIGR01369">
    <property type="entry name" value="CPSaseII_lrg"/>
    <property type="match status" value="1"/>
</dbReference>
<keyword evidence="5 17" id="KW-0055">Arginine biosynthesis</keyword>
<dbReference type="InterPro" id="IPR058047">
    <property type="entry name" value="CPSase_preATP-grasp"/>
</dbReference>
<comment type="caution">
    <text evidence="17">Lacks conserved residue(s) required for the propagation of feature annotation.</text>
</comment>
<feature type="binding site" evidence="17">
    <location>
        <position position="888"/>
    </location>
    <ligand>
        <name>ATP</name>
        <dbReference type="ChEBI" id="CHEBI:30616"/>
        <label>2</label>
    </ligand>
</feature>
<dbReference type="InterPro" id="IPR036914">
    <property type="entry name" value="MGS-like_dom_sf"/>
</dbReference>
<feature type="binding site" evidence="17">
    <location>
        <position position="301"/>
    </location>
    <ligand>
        <name>Mn(2+)</name>
        <dbReference type="ChEBI" id="CHEBI:29035"/>
        <label>2</label>
    </ligand>
</feature>
<feature type="binding site" evidence="17">
    <location>
        <position position="803"/>
    </location>
    <ligand>
        <name>ATP</name>
        <dbReference type="ChEBI" id="CHEBI:30616"/>
        <label>2</label>
    </ligand>
</feature>
<dbReference type="HAMAP" id="MF_01210_B">
    <property type="entry name" value="CPSase_L_chain_B"/>
    <property type="match status" value="1"/>
</dbReference>
<evidence type="ECO:0000256" key="3">
    <source>
        <dbReference type="ARBA" id="ARBA00005077"/>
    </source>
</evidence>
<name>I4B2D6_TURPD</name>
<dbReference type="InterPro" id="IPR005480">
    <property type="entry name" value="CPSase_lsu_oligo"/>
</dbReference>
<comment type="cofactor">
    <cofactor evidence="1">
        <name>Mn(2+)</name>
        <dbReference type="ChEBI" id="CHEBI:29035"/>
    </cofactor>
</comment>
<dbReference type="Gene3D" id="3.40.50.1380">
    <property type="entry name" value="Methylglyoxal synthase-like domain"/>
    <property type="match status" value="1"/>
</dbReference>
<evidence type="ECO:0000256" key="4">
    <source>
        <dbReference type="ARBA" id="ARBA00009799"/>
    </source>
</evidence>
<evidence type="ECO:0000256" key="7">
    <source>
        <dbReference type="ARBA" id="ARBA00022605"/>
    </source>
</evidence>
<feature type="binding site" evidence="17">
    <location>
        <position position="876"/>
    </location>
    <ligand>
        <name>ATP</name>
        <dbReference type="ChEBI" id="CHEBI:30616"/>
        <label>2</label>
    </ligand>
</feature>
<evidence type="ECO:0000256" key="12">
    <source>
        <dbReference type="ARBA" id="ARBA00022842"/>
    </source>
</evidence>
<feature type="binding site" evidence="17">
    <location>
        <position position="801"/>
    </location>
    <ligand>
        <name>ATP</name>
        <dbReference type="ChEBI" id="CHEBI:30616"/>
        <label>2</label>
    </ligand>
</feature>
<comment type="catalytic activity">
    <reaction evidence="15 17">
        <text>hydrogencarbonate + NH4(+) + 2 ATP = carbamoyl phosphate + 2 ADP + phosphate + 2 H(+)</text>
        <dbReference type="Rhea" id="RHEA:18029"/>
        <dbReference type="ChEBI" id="CHEBI:15378"/>
        <dbReference type="ChEBI" id="CHEBI:17544"/>
        <dbReference type="ChEBI" id="CHEBI:28938"/>
        <dbReference type="ChEBI" id="CHEBI:30616"/>
        <dbReference type="ChEBI" id="CHEBI:43474"/>
        <dbReference type="ChEBI" id="CHEBI:58228"/>
        <dbReference type="ChEBI" id="CHEBI:456216"/>
        <dbReference type="EC" id="6.3.4.16"/>
    </reaction>
</comment>
<evidence type="ECO:0000256" key="1">
    <source>
        <dbReference type="ARBA" id="ARBA00001936"/>
    </source>
</evidence>